<protein>
    <submittedName>
        <fullName evidence="1">Uncharacterized protein</fullName>
    </submittedName>
</protein>
<evidence type="ECO:0000313" key="2">
    <source>
        <dbReference type="Proteomes" id="UP000799754"/>
    </source>
</evidence>
<accession>A0ACB6RNG0</accession>
<organism evidence="1 2">
    <name type="scientific">Macroventuria anomochaeta</name>
    <dbReference type="NCBI Taxonomy" id="301207"/>
    <lineage>
        <taxon>Eukaryota</taxon>
        <taxon>Fungi</taxon>
        <taxon>Dikarya</taxon>
        <taxon>Ascomycota</taxon>
        <taxon>Pezizomycotina</taxon>
        <taxon>Dothideomycetes</taxon>
        <taxon>Pleosporomycetidae</taxon>
        <taxon>Pleosporales</taxon>
        <taxon>Pleosporineae</taxon>
        <taxon>Didymellaceae</taxon>
        <taxon>Macroventuria</taxon>
    </lineage>
</organism>
<reference evidence="1" key="1">
    <citation type="journal article" date="2020" name="Stud. Mycol.">
        <title>101 Dothideomycetes genomes: a test case for predicting lifestyles and emergence of pathogens.</title>
        <authorList>
            <person name="Haridas S."/>
            <person name="Albert R."/>
            <person name="Binder M."/>
            <person name="Bloem J."/>
            <person name="Labutti K."/>
            <person name="Salamov A."/>
            <person name="Andreopoulos B."/>
            <person name="Baker S."/>
            <person name="Barry K."/>
            <person name="Bills G."/>
            <person name="Bluhm B."/>
            <person name="Cannon C."/>
            <person name="Castanera R."/>
            <person name="Culley D."/>
            <person name="Daum C."/>
            <person name="Ezra D."/>
            <person name="Gonzalez J."/>
            <person name="Henrissat B."/>
            <person name="Kuo A."/>
            <person name="Liang C."/>
            <person name="Lipzen A."/>
            <person name="Lutzoni F."/>
            <person name="Magnuson J."/>
            <person name="Mondo S."/>
            <person name="Nolan M."/>
            <person name="Ohm R."/>
            <person name="Pangilinan J."/>
            <person name="Park H.-J."/>
            <person name="Ramirez L."/>
            <person name="Alfaro M."/>
            <person name="Sun H."/>
            <person name="Tritt A."/>
            <person name="Yoshinaga Y."/>
            <person name="Zwiers L.-H."/>
            <person name="Turgeon B."/>
            <person name="Goodwin S."/>
            <person name="Spatafora J."/>
            <person name="Crous P."/>
            <person name="Grigoriev I."/>
        </authorList>
    </citation>
    <scope>NUCLEOTIDE SEQUENCE</scope>
    <source>
        <strain evidence="1">CBS 525.71</strain>
    </source>
</reference>
<gene>
    <name evidence="1" type="ORF">BU25DRAFT_177532</name>
</gene>
<sequence length="120" mass="13728">MVQLASHINIHYLPLIHIIKLTESCGKNPTSREPYNIMSDMTTRAGIRKKIVMRFGRKTVRLSIGQGRELFVVHEELICTSSYFRDLLQPKRKAIVADCSICQEELQPDEEEPTYCASSC</sequence>
<evidence type="ECO:0000313" key="1">
    <source>
        <dbReference type="EMBL" id="KAF2623343.1"/>
    </source>
</evidence>
<comment type="caution">
    <text evidence="1">The sequence shown here is derived from an EMBL/GenBank/DDBJ whole genome shotgun (WGS) entry which is preliminary data.</text>
</comment>
<dbReference type="EMBL" id="MU006737">
    <property type="protein sequence ID" value="KAF2623343.1"/>
    <property type="molecule type" value="Genomic_DNA"/>
</dbReference>
<proteinExistence type="predicted"/>
<dbReference type="Proteomes" id="UP000799754">
    <property type="component" value="Unassembled WGS sequence"/>
</dbReference>
<keyword evidence="2" id="KW-1185">Reference proteome</keyword>
<name>A0ACB6RNG0_9PLEO</name>